<dbReference type="GO" id="GO:0043043">
    <property type="term" value="P:peptide biosynthetic process"/>
    <property type="evidence" value="ECO:0007669"/>
    <property type="project" value="InterPro"/>
</dbReference>
<keyword evidence="6" id="KW-1185">Reference proteome</keyword>
<dbReference type="InterPro" id="IPR008991">
    <property type="entry name" value="Translation_prot_SH3-like_sf"/>
</dbReference>
<dbReference type="Gene3D" id="2.30.30.30">
    <property type="match status" value="1"/>
</dbReference>
<dbReference type="Pfam" id="PF09285">
    <property type="entry name" value="Elong-fact-P_C"/>
    <property type="match status" value="1"/>
</dbReference>
<proteinExistence type="inferred from homology"/>
<dbReference type="RefSeq" id="XP_004334345.1">
    <property type="nucleotide sequence ID" value="XM_004334297.1"/>
</dbReference>
<dbReference type="GeneID" id="14912786"/>
<dbReference type="PROSITE" id="PS01275">
    <property type="entry name" value="EFP"/>
    <property type="match status" value="1"/>
</dbReference>
<dbReference type="SMART" id="SM00841">
    <property type="entry name" value="Elong-fact-P_C"/>
    <property type="match status" value="1"/>
</dbReference>
<evidence type="ECO:0000256" key="1">
    <source>
        <dbReference type="ARBA" id="ARBA00009479"/>
    </source>
</evidence>
<dbReference type="SUPFAM" id="SSF50249">
    <property type="entry name" value="Nucleic acid-binding proteins"/>
    <property type="match status" value="1"/>
</dbReference>
<feature type="compositionally biased region" description="Acidic residues" evidence="2">
    <location>
        <begin position="247"/>
        <end position="286"/>
    </location>
</feature>
<comment type="similarity">
    <text evidence="1">Belongs to the elongation factor P family.</text>
</comment>
<dbReference type="GO" id="GO:0005737">
    <property type="term" value="C:cytoplasm"/>
    <property type="evidence" value="ECO:0007669"/>
    <property type="project" value="InterPro"/>
</dbReference>
<dbReference type="Gene3D" id="2.40.50.140">
    <property type="entry name" value="Nucleic acid-binding proteins"/>
    <property type="match status" value="2"/>
</dbReference>
<dbReference type="STRING" id="1257118.L8GH64"/>
<dbReference type="PANTHER" id="PTHR30053:SF14">
    <property type="entry name" value="TRANSLATION ELONGATION FACTOR KOW-LIKE DOMAIN-CONTAINING PROTEIN"/>
    <property type="match status" value="1"/>
</dbReference>
<protein>
    <submittedName>
        <fullName evidence="5">Elongation factor p (Efp) kow-like subfamily protein</fullName>
    </submittedName>
</protein>
<dbReference type="InterPro" id="IPR013185">
    <property type="entry name" value="Transl_elong_KOW-like"/>
</dbReference>
<reference evidence="5 6" key="1">
    <citation type="journal article" date="2013" name="Genome Biol.">
        <title>Genome of Acanthamoeba castellanii highlights extensive lateral gene transfer and early evolution of tyrosine kinase signaling.</title>
        <authorList>
            <person name="Clarke M."/>
            <person name="Lohan A.J."/>
            <person name="Liu B."/>
            <person name="Lagkouvardos I."/>
            <person name="Roy S."/>
            <person name="Zafar N."/>
            <person name="Bertelli C."/>
            <person name="Schilde C."/>
            <person name="Kianianmomeni A."/>
            <person name="Burglin T.R."/>
            <person name="Frech C."/>
            <person name="Turcotte B."/>
            <person name="Kopec K.O."/>
            <person name="Synnott J.M."/>
            <person name="Choo C."/>
            <person name="Paponov I."/>
            <person name="Finkler A."/>
            <person name="Soon Heng Tan C."/>
            <person name="Hutchins A.P."/>
            <person name="Weinmeier T."/>
            <person name="Rattei T."/>
            <person name="Chu J.S."/>
            <person name="Gimenez G."/>
            <person name="Irimia M."/>
            <person name="Rigden D.J."/>
            <person name="Fitzpatrick D.A."/>
            <person name="Lorenzo-Morales J."/>
            <person name="Bateman A."/>
            <person name="Chiu C.H."/>
            <person name="Tang P."/>
            <person name="Hegemann P."/>
            <person name="Fromm H."/>
            <person name="Raoult D."/>
            <person name="Greub G."/>
            <person name="Miranda-Saavedra D."/>
            <person name="Chen N."/>
            <person name="Nash P."/>
            <person name="Ginger M.L."/>
            <person name="Horn M."/>
            <person name="Schaap P."/>
            <person name="Caler L."/>
            <person name="Loftus B."/>
        </authorList>
    </citation>
    <scope>NUCLEOTIDE SEQUENCE [LARGE SCALE GENOMIC DNA]</scope>
    <source>
        <strain evidence="5 6">Neff</strain>
    </source>
</reference>
<dbReference type="InterPro" id="IPR012340">
    <property type="entry name" value="NA-bd_OB-fold"/>
</dbReference>
<keyword evidence="5" id="KW-0251">Elongation factor</keyword>
<dbReference type="OMA" id="MKDGTEY"/>
<organism evidence="5 6">
    <name type="scientific">Acanthamoeba castellanii (strain ATCC 30010 / Neff)</name>
    <dbReference type="NCBI Taxonomy" id="1257118"/>
    <lineage>
        <taxon>Eukaryota</taxon>
        <taxon>Amoebozoa</taxon>
        <taxon>Discosea</taxon>
        <taxon>Longamoebia</taxon>
        <taxon>Centramoebida</taxon>
        <taxon>Acanthamoebidae</taxon>
        <taxon>Acanthamoeba</taxon>
    </lineage>
</organism>
<dbReference type="Pfam" id="PF08207">
    <property type="entry name" value="EFP_N"/>
    <property type="match status" value="1"/>
</dbReference>
<dbReference type="VEuPathDB" id="AmoebaDB:ACA1_373990"/>
<dbReference type="InterPro" id="IPR013852">
    <property type="entry name" value="Transl_elong_P/YeiP_CS"/>
</dbReference>
<feature type="domain" description="Translation elongation factor P/YeiP central" evidence="4">
    <location>
        <begin position="124"/>
        <end position="179"/>
    </location>
</feature>
<dbReference type="InterPro" id="IPR020599">
    <property type="entry name" value="Transl_elong_fac_P/YeiP"/>
</dbReference>
<dbReference type="PANTHER" id="PTHR30053">
    <property type="entry name" value="ELONGATION FACTOR P"/>
    <property type="match status" value="1"/>
</dbReference>
<dbReference type="InterPro" id="IPR001059">
    <property type="entry name" value="Transl_elong_P/YeiP_cen"/>
</dbReference>
<evidence type="ECO:0000256" key="2">
    <source>
        <dbReference type="SAM" id="MobiDB-lite"/>
    </source>
</evidence>
<dbReference type="GO" id="GO:0003746">
    <property type="term" value="F:translation elongation factor activity"/>
    <property type="evidence" value="ECO:0007669"/>
    <property type="project" value="UniProtKB-KW"/>
</dbReference>
<dbReference type="AlphaFoldDB" id="L8GH64"/>
<dbReference type="EMBL" id="KB008119">
    <property type="protein sequence ID" value="ELR12332.1"/>
    <property type="molecule type" value="Genomic_DNA"/>
</dbReference>
<dbReference type="InterPro" id="IPR014722">
    <property type="entry name" value="Rib_uL2_dom2"/>
</dbReference>
<dbReference type="SUPFAM" id="SSF50104">
    <property type="entry name" value="Translation proteins SH3-like domain"/>
    <property type="match status" value="1"/>
</dbReference>
<dbReference type="OrthoDB" id="10259892at2759"/>
<keyword evidence="5" id="KW-0648">Protein biosynthesis</keyword>
<evidence type="ECO:0000259" key="3">
    <source>
        <dbReference type="SMART" id="SM00841"/>
    </source>
</evidence>
<feature type="region of interest" description="Disordered" evidence="2">
    <location>
        <begin position="239"/>
        <end position="286"/>
    </location>
</feature>
<evidence type="ECO:0000313" key="5">
    <source>
        <dbReference type="EMBL" id="ELR12332.1"/>
    </source>
</evidence>
<name>L8GH64_ACACF</name>
<gene>
    <name evidence="5" type="ORF">ACA1_373990</name>
</gene>
<dbReference type="InterPro" id="IPR016024">
    <property type="entry name" value="ARM-type_fold"/>
</dbReference>
<evidence type="ECO:0000259" key="4">
    <source>
        <dbReference type="SMART" id="SM01185"/>
    </source>
</evidence>
<evidence type="ECO:0000313" key="6">
    <source>
        <dbReference type="Proteomes" id="UP000011083"/>
    </source>
</evidence>
<dbReference type="Proteomes" id="UP000011083">
    <property type="component" value="Unassembled WGS sequence"/>
</dbReference>
<dbReference type="KEGG" id="acan:ACA1_373990"/>
<accession>L8GH64</accession>
<dbReference type="SMART" id="SM01185">
    <property type="entry name" value="EFP"/>
    <property type="match status" value="1"/>
</dbReference>
<sequence>MRRHLQQSTAGSVRFLHAGGLRASAASSSLFSHPRHVVSLQSSVQLPSSVQHRRNYKAPISDIKKGWVIEHLGKLWEVTETSQSRKTAQRRAHINMELRDLAAGTKKSERFRVEDRVETIILDVHKCIFSRSEGKKLLFTNAETGEEVSVKKEMVGPAEAYLKPGTSVARLSVHNGEAVTVKLPGKAVVTVKEADSTQSATAGYKKAVLDNGRTVRVPPYLEAGDVIIVSLPDEVYVGKSDGSALADDGDEEDDEEDDDDDTDDEDEDEDEDDEEDNEDEEDAKKK</sequence>
<feature type="domain" description="Elongation factor P C-terminal" evidence="3">
    <location>
        <begin position="187"/>
        <end position="239"/>
    </location>
</feature>
<dbReference type="InterPro" id="IPR015365">
    <property type="entry name" value="Elong-fact-P_C"/>
</dbReference>
<dbReference type="SUPFAM" id="SSF48371">
    <property type="entry name" value="ARM repeat"/>
    <property type="match status" value="1"/>
</dbReference>